<dbReference type="Gene3D" id="3.30.70.1320">
    <property type="entry name" value="Multidrug efflux transporter AcrB pore domain like"/>
    <property type="match status" value="1"/>
</dbReference>
<feature type="transmembrane region" description="Helical" evidence="1">
    <location>
        <begin position="516"/>
        <end position="535"/>
    </location>
</feature>
<dbReference type="Gene3D" id="1.20.1640.10">
    <property type="entry name" value="Multidrug efflux transporter AcrB transmembrane domain"/>
    <property type="match status" value="2"/>
</dbReference>
<feature type="transmembrane region" description="Helical" evidence="1">
    <location>
        <begin position="578"/>
        <end position="605"/>
    </location>
</feature>
<reference evidence="2" key="1">
    <citation type="submission" date="2023-06" db="EMBL/GenBank/DDBJ databases">
        <title>Genomic of Agaribacillus aureum.</title>
        <authorList>
            <person name="Wang G."/>
        </authorList>
    </citation>
    <scope>NUCLEOTIDE SEQUENCE</scope>
    <source>
        <strain evidence="2">BMA12</strain>
    </source>
</reference>
<keyword evidence="1" id="KW-1133">Transmembrane helix</keyword>
<keyword evidence="1" id="KW-0812">Transmembrane</keyword>
<feature type="transmembrane region" description="Helical" evidence="1">
    <location>
        <begin position="374"/>
        <end position="395"/>
    </location>
</feature>
<feature type="transmembrane region" description="Helical" evidence="1">
    <location>
        <begin position="30"/>
        <end position="48"/>
    </location>
</feature>
<dbReference type="PANTHER" id="PTHR32063:SF24">
    <property type="entry name" value="CATION EFFLUX SYSTEM (ACRB_ACRD_ACRF FAMILY)"/>
    <property type="match status" value="1"/>
</dbReference>
<evidence type="ECO:0000313" key="3">
    <source>
        <dbReference type="Proteomes" id="UP001172083"/>
    </source>
</evidence>
<feature type="transmembrane region" description="Helical" evidence="1">
    <location>
        <begin position="1092"/>
        <end position="1121"/>
    </location>
</feature>
<keyword evidence="1" id="KW-0472">Membrane</keyword>
<dbReference type="SUPFAM" id="SSF82714">
    <property type="entry name" value="Multidrug efflux transporter AcrB TolC docking domain, DN and DC subdomains"/>
    <property type="match status" value="2"/>
</dbReference>
<dbReference type="InterPro" id="IPR027463">
    <property type="entry name" value="AcrB_DN_DC_subdom"/>
</dbReference>
<dbReference type="Pfam" id="PF00873">
    <property type="entry name" value="ACR_tran"/>
    <property type="match status" value="1"/>
</dbReference>
<proteinExistence type="predicted"/>
<organism evidence="2 3">
    <name type="scientific">Agaribacillus aureus</name>
    <dbReference type="NCBI Taxonomy" id="3051825"/>
    <lineage>
        <taxon>Bacteria</taxon>
        <taxon>Pseudomonadati</taxon>
        <taxon>Bacteroidota</taxon>
        <taxon>Cytophagia</taxon>
        <taxon>Cytophagales</taxon>
        <taxon>Splendidivirgaceae</taxon>
        <taxon>Agaribacillus</taxon>
    </lineage>
</organism>
<feature type="transmembrane region" description="Helical" evidence="1">
    <location>
        <begin position="476"/>
        <end position="495"/>
    </location>
</feature>
<feature type="transmembrane region" description="Helical" evidence="1">
    <location>
        <begin position="444"/>
        <end position="464"/>
    </location>
</feature>
<gene>
    <name evidence="2" type="ORF">QQ020_08095</name>
</gene>
<feature type="transmembrane region" description="Helical" evidence="1">
    <location>
        <begin position="541"/>
        <end position="557"/>
    </location>
</feature>
<dbReference type="RefSeq" id="WP_346757334.1">
    <property type="nucleotide sequence ID" value="NZ_JAUJEB010000001.1"/>
</dbReference>
<feature type="transmembrane region" description="Helical" evidence="1">
    <location>
        <begin position="401"/>
        <end position="424"/>
    </location>
</feature>
<evidence type="ECO:0000313" key="2">
    <source>
        <dbReference type="EMBL" id="MDN5212008.1"/>
    </source>
</evidence>
<keyword evidence="3" id="KW-1185">Reference proteome</keyword>
<name>A0ABT8L2S4_9BACT</name>
<evidence type="ECO:0000256" key="1">
    <source>
        <dbReference type="SAM" id="Phobius"/>
    </source>
</evidence>
<dbReference type="Gene3D" id="3.30.2090.10">
    <property type="entry name" value="Multidrug efflux transporter AcrB TolC docking domain, DN and DC subdomains"/>
    <property type="match status" value="2"/>
</dbReference>
<dbReference type="EMBL" id="JAUJEB010000001">
    <property type="protein sequence ID" value="MDN5212008.1"/>
    <property type="molecule type" value="Genomic_DNA"/>
</dbReference>
<feature type="transmembrane region" description="Helical" evidence="1">
    <location>
        <begin position="991"/>
        <end position="1016"/>
    </location>
</feature>
<dbReference type="InterPro" id="IPR001036">
    <property type="entry name" value="Acrflvin-R"/>
</dbReference>
<feature type="transmembrane region" description="Helical" evidence="1">
    <location>
        <begin position="965"/>
        <end position="985"/>
    </location>
</feature>
<dbReference type="SUPFAM" id="SSF82693">
    <property type="entry name" value="Multidrug efflux transporter AcrB pore domain, PN1, PN2, PC1 and PC2 subdomains"/>
    <property type="match status" value="3"/>
</dbReference>
<dbReference type="Gene3D" id="3.30.70.1440">
    <property type="entry name" value="Multidrug efflux transporter AcrB pore domain"/>
    <property type="match status" value="1"/>
</dbReference>
<comment type="caution">
    <text evidence="2">The sequence shown here is derived from an EMBL/GenBank/DDBJ whole genome shotgun (WGS) entry which is preliminary data.</text>
</comment>
<dbReference type="Gene3D" id="3.30.70.1430">
    <property type="entry name" value="Multidrug efflux transporter AcrB pore domain"/>
    <property type="match status" value="2"/>
</dbReference>
<sequence length="1134" mass="126608">MSEDHKKIESKKVEKEFGLTSLALNNKNTVFILLVIIVFMGINSYVTLPKDSYPEVEQPMVYVGTPYPGNSPVDIENLVTRELEKEINEISEIDNIKSTSVQDYSTIIAEFDPDIDIEDALQKVKDAVDRAKPELPTDLDQDPDVFEMNFSEFPIMNINLSGNYSLDRLEDYAEDLQDELEKISEISSVEIRGVDEKEVKIMADPYLMDARLVNFEDIENAIRAENVTSSAGNIKEGNIRRGIRVVGEFDDPAEMLDIVVKNEDNNIVYLRDVAQVEFDYREKESYARLALKPVVSVDVIKGSGENLLIATDKINAVLNEMKQQFPEGLEISITNDQSEMTRNLVNSLENNIISGVILVVLVLLFFLGTRNALFVGIAIPVSMFICFLILGALGITVNMMILFALILALGMLVDNGIVIVENVYRLMESGMSPWEATKEGVGEVAWPIITSTATTLAAFIPLALWPGLMGEFMKYLPIGVIITLASSLFVALVINPVLISTFMRIDKGEKANHTKIWRMILISVVIGVLFLVIGATALGNLAIIFGLLVILNVYVLIPASRRFQRGFLPWLENKYSRVLQFALAGYRPWLFFWGTILLMILSIALNVVKPPKVLFFPENMPKYVNVFIEFPIGTDIEKTNSFARDVERKVLDVVEPYNKIVESVISKVGQDTADPNDPSAFGQSDTPNKARITVNFVEFKDRDGINTRDVMEEIRAAIAGYPGVSITVDKDAAGPPAGKPVNIEVSGENLATLIDIVEDMKNVINQSGIQGIEKLQSDLQTGKPELLINIDREKARRFGLSTASIAGEVRTSLFGKEISKFKQGEDDYEIQLRLDDAYRYDLEALRNKNITFRNQVNGRMMQVPISSVADIELSSTYGSVKRKDLDRVITIYSNVVGGYNPTQINEDIQTLLADYSMPFGYEYKFGGEQEKQKEEMAFLSQALILAVFIIFLIIVAQFNKGTTPVIIMSSVGLSTVGVFLGLFIFNMEFVVIMTMIGIISLAGVVVNNAIVLIDFIELIRKRKKVQQGVERLEFKYINEAIAEAGKTRLRPVLLTAITTILGLIPLAVGINIDFVKFFTTYDADFYLGGDNVVFWGPMSWTIIFGLTFATFLTLIIVPVMYQFFAKINRKLGVS</sequence>
<feature type="transmembrane region" description="Helical" evidence="1">
    <location>
        <begin position="1052"/>
        <end position="1072"/>
    </location>
</feature>
<protein>
    <submittedName>
        <fullName evidence="2">Efflux RND transporter permease subunit</fullName>
    </submittedName>
</protein>
<dbReference type="PRINTS" id="PR00702">
    <property type="entry name" value="ACRIFLAVINRP"/>
</dbReference>
<feature type="transmembrane region" description="Helical" evidence="1">
    <location>
        <begin position="348"/>
        <end position="367"/>
    </location>
</feature>
<dbReference type="SUPFAM" id="SSF82866">
    <property type="entry name" value="Multidrug efflux transporter AcrB transmembrane domain"/>
    <property type="match status" value="2"/>
</dbReference>
<feature type="transmembrane region" description="Helical" evidence="1">
    <location>
        <begin position="938"/>
        <end position="958"/>
    </location>
</feature>
<dbReference type="PANTHER" id="PTHR32063">
    <property type="match status" value="1"/>
</dbReference>
<dbReference type="Proteomes" id="UP001172083">
    <property type="component" value="Unassembled WGS sequence"/>
</dbReference>
<accession>A0ABT8L2S4</accession>